<dbReference type="EMBL" id="FORY01000009">
    <property type="protein sequence ID" value="SFJ74397.1"/>
    <property type="molecule type" value="Genomic_DNA"/>
</dbReference>
<organism evidence="2 3">
    <name type="scientific">Celeribacter halophilus</name>
    <dbReference type="NCBI Taxonomy" id="576117"/>
    <lineage>
        <taxon>Bacteria</taxon>
        <taxon>Pseudomonadati</taxon>
        <taxon>Pseudomonadota</taxon>
        <taxon>Alphaproteobacteria</taxon>
        <taxon>Rhodobacterales</taxon>
        <taxon>Roseobacteraceae</taxon>
        <taxon>Celeribacter</taxon>
    </lineage>
</organism>
<evidence type="ECO:0000259" key="1">
    <source>
        <dbReference type="Pfam" id="PF01636"/>
    </source>
</evidence>
<dbReference type="Pfam" id="PF01636">
    <property type="entry name" value="APH"/>
    <property type="match status" value="1"/>
</dbReference>
<keyword evidence="2" id="KW-0808">Transferase</keyword>
<reference evidence="2 3" key="1">
    <citation type="submission" date="2016-10" db="EMBL/GenBank/DDBJ databases">
        <authorList>
            <person name="de Groot N.N."/>
        </authorList>
    </citation>
    <scope>NUCLEOTIDE SEQUENCE [LARGE SCALE GENOMIC DNA]</scope>
    <source>
        <strain evidence="2 3">CGMCC 1.8891</strain>
    </source>
</reference>
<keyword evidence="3" id="KW-1185">Reference proteome</keyword>
<feature type="domain" description="Aminoglycoside phosphotransferase" evidence="1">
    <location>
        <begin position="25"/>
        <end position="242"/>
    </location>
</feature>
<dbReference type="GO" id="GO:0016301">
    <property type="term" value="F:kinase activity"/>
    <property type="evidence" value="ECO:0007669"/>
    <property type="project" value="UniProtKB-KW"/>
</dbReference>
<dbReference type="InterPro" id="IPR011009">
    <property type="entry name" value="Kinase-like_dom_sf"/>
</dbReference>
<dbReference type="OrthoDB" id="7334546at2"/>
<evidence type="ECO:0000313" key="3">
    <source>
        <dbReference type="Proteomes" id="UP000183299"/>
    </source>
</evidence>
<keyword evidence="2" id="KW-0418">Kinase</keyword>
<evidence type="ECO:0000313" key="2">
    <source>
        <dbReference type="EMBL" id="SFJ74397.1"/>
    </source>
</evidence>
<dbReference type="SUPFAM" id="SSF56112">
    <property type="entry name" value="Protein kinase-like (PK-like)"/>
    <property type="match status" value="1"/>
</dbReference>
<dbReference type="InterPro" id="IPR002575">
    <property type="entry name" value="Aminoglycoside_PTrfase"/>
</dbReference>
<protein>
    <submittedName>
        <fullName evidence="2">Thiamine kinase</fullName>
    </submittedName>
</protein>
<dbReference type="Proteomes" id="UP000183299">
    <property type="component" value="Unassembled WGS sequence"/>
</dbReference>
<accession>A0A1I3TXZ5</accession>
<proteinExistence type="predicted"/>
<dbReference type="Gene3D" id="3.90.1200.10">
    <property type="match status" value="1"/>
</dbReference>
<dbReference type="STRING" id="576117.SAMN04488138_10990"/>
<dbReference type="AlphaFoldDB" id="A0A1I3TXZ5"/>
<name>A0A1I3TXZ5_9RHOB</name>
<gene>
    <name evidence="2" type="ORF">SAMN04488138_10990</name>
</gene>
<sequence length="288" mass="31840">MKQNPDGVPDALQAFATQTYGTPQEWRPLSGGRSNRSWHLRVGADDRVFKLFDPTRGNSLFPNEAPAEVSTLKTLHGTGLAPEFETSFETRCGMCLVYRYVEGERTATTDAATMRALARLHILKPTMTVRRVCITPEELLQEGMVFLSGLATYEAGWLLRHMPEPEDIATGPDVFLHGDPVPANVIAAGSERVLIDWQCPAYGDATADLAIALSPAMHVVYGMEPLTREAEVKALQGYSDTETIARYQALKPYYHWRMAAYCAWKAAQGEAVYAQAFEAELNALRDAP</sequence>